<dbReference type="InterPro" id="IPR050808">
    <property type="entry name" value="Phage_Integrase"/>
</dbReference>
<dbReference type="OrthoDB" id="7615137at2"/>
<dbReference type="InterPro" id="IPR010998">
    <property type="entry name" value="Integrase_recombinase_N"/>
</dbReference>
<evidence type="ECO:0000256" key="5">
    <source>
        <dbReference type="PROSITE-ProRule" id="PRU01248"/>
    </source>
</evidence>
<accession>A0A2W7DRA1</accession>
<feature type="region of interest" description="Disordered" evidence="6">
    <location>
        <begin position="407"/>
        <end position="438"/>
    </location>
</feature>
<dbReference type="PANTHER" id="PTHR30629:SF2">
    <property type="entry name" value="PROPHAGE INTEGRASE INTS-RELATED"/>
    <property type="match status" value="1"/>
</dbReference>
<dbReference type="InterPro" id="IPR025166">
    <property type="entry name" value="Integrase_DNA_bind_dom"/>
</dbReference>
<dbReference type="Pfam" id="PF14659">
    <property type="entry name" value="Phage_int_SAM_3"/>
    <property type="match status" value="1"/>
</dbReference>
<dbReference type="InterPro" id="IPR002104">
    <property type="entry name" value="Integrase_catalytic"/>
</dbReference>
<dbReference type="GO" id="GO:0003677">
    <property type="term" value="F:DNA binding"/>
    <property type="evidence" value="ECO:0007669"/>
    <property type="project" value="UniProtKB-UniRule"/>
</dbReference>
<dbReference type="Pfam" id="PF13356">
    <property type="entry name" value="Arm-DNA-bind_3"/>
    <property type="match status" value="1"/>
</dbReference>
<evidence type="ECO:0000259" key="7">
    <source>
        <dbReference type="PROSITE" id="PS51898"/>
    </source>
</evidence>
<dbReference type="RefSeq" id="WP_111548911.1">
    <property type="nucleotide sequence ID" value="NZ_MZXV01000080.1"/>
</dbReference>
<evidence type="ECO:0000313" key="10">
    <source>
        <dbReference type="Proteomes" id="UP000248616"/>
    </source>
</evidence>
<feature type="domain" description="Core-binding (CB)" evidence="8">
    <location>
        <begin position="98"/>
        <end position="178"/>
    </location>
</feature>
<dbReference type="PANTHER" id="PTHR30629">
    <property type="entry name" value="PROPHAGE INTEGRASE"/>
    <property type="match status" value="1"/>
</dbReference>
<keyword evidence="10" id="KW-1185">Reference proteome</keyword>
<proteinExistence type="inferred from homology"/>
<dbReference type="GO" id="GO:0015074">
    <property type="term" value="P:DNA integration"/>
    <property type="evidence" value="ECO:0007669"/>
    <property type="project" value="UniProtKB-KW"/>
</dbReference>
<evidence type="ECO:0000256" key="4">
    <source>
        <dbReference type="ARBA" id="ARBA00023172"/>
    </source>
</evidence>
<reference evidence="10" key="1">
    <citation type="submission" date="2017-03" db="EMBL/GenBank/DDBJ databases">
        <authorList>
            <person name="Safronova V.I."/>
            <person name="Sazanova A.L."/>
            <person name="Chirak E.R."/>
        </authorList>
    </citation>
    <scope>NUCLEOTIDE SEQUENCE [LARGE SCALE GENOMIC DNA]</scope>
    <source>
        <strain evidence="10">Ach-343</strain>
    </source>
</reference>
<dbReference type="InterPro" id="IPR011010">
    <property type="entry name" value="DNA_brk_join_enz"/>
</dbReference>
<evidence type="ECO:0000256" key="6">
    <source>
        <dbReference type="SAM" id="MobiDB-lite"/>
    </source>
</evidence>
<dbReference type="PROSITE" id="PS51900">
    <property type="entry name" value="CB"/>
    <property type="match status" value="1"/>
</dbReference>
<keyword evidence="4" id="KW-0233">DNA recombination</keyword>
<dbReference type="Gene3D" id="1.10.443.10">
    <property type="entry name" value="Intergrase catalytic core"/>
    <property type="match status" value="1"/>
</dbReference>
<dbReference type="SUPFAM" id="SSF56349">
    <property type="entry name" value="DNA breaking-rejoining enzymes"/>
    <property type="match status" value="1"/>
</dbReference>
<dbReference type="InterPro" id="IPR013762">
    <property type="entry name" value="Integrase-like_cat_sf"/>
</dbReference>
<dbReference type="InterPro" id="IPR038488">
    <property type="entry name" value="Integrase_DNA-bd_sf"/>
</dbReference>
<dbReference type="Proteomes" id="UP000248616">
    <property type="component" value="Unassembled WGS sequence"/>
</dbReference>
<feature type="domain" description="Tyr recombinase" evidence="7">
    <location>
        <begin position="200"/>
        <end position="381"/>
    </location>
</feature>
<dbReference type="GO" id="GO:0006310">
    <property type="term" value="P:DNA recombination"/>
    <property type="evidence" value="ECO:0007669"/>
    <property type="project" value="UniProtKB-KW"/>
</dbReference>
<evidence type="ECO:0000256" key="3">
    <source>
        <dbReference type="ARBA" id="ARBA00023125"/>
    </source>
</evidence>
<dbReference type="Gene3D" id="1.10.150.130">
    <property type="match status" value="1"/>
</dbReference>
<protein>
    <submittedName>
        <fullName evidence="9">Integrase</fullName>
    </submittedName>
</protein>
<gene>
    <name evidence="9" type="ORF">B5V02_36955</name>
</gene>
<evidence type="ECO:0000256" key="1">
    <source>
        <dbReference type="ARBA" id="ARBA00008857"/>
    </source>
</evidence>
<dbReference type="Gene3D" id="3.30.160.390">
    <property type="entry name" value="Integrase, DNA-binding domain"/>
    <property type="match status" value="1"/>
</dbReference>
<dbReference type="AlphaFoldDB" id="A0A2W7DRA1"/>
<dbReference type="Pfam" id="PF00589">
    <property type="entry name" value="Phage_integrase"/>
    <property type="match status" value="1"/>
</dbReference>
<name>A0A2W7DRA1_9HYPH</name>
<comment type="similarity">
    <text evidence="1">Belongs to the 'phage' integrase family.</text>
</comment>
<evidence type="ECO:0000313" key="9">
    <source>
        <dbReference type="EMBL" id="PZV33856.1"/>
    </source>
</evidence>
<comment type="caution">
    <text evidence="9">The sequence shown here is derived from an EMBL/GenBank/DDBJ whole genome shotgun (WGS) entry which is preliminary data.</text>
</comment>
<dbReference type="InterPro" id="IPR004107">
    <property type="entry name" value="Integrase_SAM-like_N"/>
</dbReference>
<dbReference type="InterPro" id="IPR044068">
    <property type="entry name" value="CB"/>
</dbReference>
<evidence type="ECO:0000259" key="8">
    <source>
        <dbReference type="PROSITE" id="PS51900"/>
    </source>
</evidence>
<keyword evidence="3 5" id="KW-0238">DNA-binding</keyword>
<evidence type="ECO:0000256" key="2">
    <source>
        <dbReference type="ARBA" id="ARBA00022908"/>
    </source>
</evidence>
<keyword evidence="2" id="KW-0229">DNA integration</keyword>
<dbReference type="PROSITE" id="PS51898">
    <property type="entry name" value="TYR_RECOMBINASE"/>
    <property type="match status" value="1"/>
</dbReference>
<sequence>MAKIKLTKTAVDAATPRDHDYELRDTTVPGFMVKVTPAGRKIFMLQYQTNSGVRRKPAIGRFGELTVEQARKIAQDWLAEVRQGNDPSAEKSAARAAPTMKQLCEKFIEEYSKLHNKPNTVEGNELNIKNHIVPRLGQMKVHEVTRADISTLMTALSDRPIIANRTLACLRKMFNLSEIWGYRPDGSNPCRHVQKYAEKGSTRFITDDEMRKLFTYLDAAERDGLEHPFLILAIRLQFEFAARMSEVLSLEWSWIDLEQRRVTWPDSKTGDMIKPLSDEGHHLLSEAPRFEDSPFVCPSIFDPDKSMTVNTYHHGWRRVLKRAGIPHVGTHGIRHRAATDIANSGVPLKVGMALTAHKTVAMFMRYIHNEDDPVRLAADVVAARRRLVVTPNAPAIILPAPEAVEAAPSKAPEPAKEVRPSAPLTGLEDGKYPSRTKVGTTRPCFRSFSIRWASAP</sequence>
<organism evidence="9 10">
    <name type="scientific">Mesorhizobium kowhaii</name>
    <dbReference type="NCBI Taxonomy" id="1300272"/>
    <lineage>
        <taxon>Bacteria</taxon>
        <taxon>Pseudomonadati</taxon>
        <taxon>Pseudomonadota</taxon>
        <taxon>Alphaproteobacteria</taxon>
        <taxon>Hyphomicrobiales</taxon>
        <taxon>Phyllobacteriaceae</taxon>
        <taxon>Mesorhizobium</taxon>
    </lineage>
</organism>
<dbReference type="EMBL" id="MZXV01000080">
    <property type="protein sequence ID" value="PZV33856.1"/>
    <property type="molecule type" value="Genomic_DNA"/>
</dbReference>
<dbReference type="CDD" id="cd00796">
    <property type="entry name" value="INT_Rci_Hp1_C"/>
    <property type="match status" value="1"/>
</dbReference>